<comment type="caution">
    <text evidence="1">The sequence shown here is derived from an EMBL/GenBank/DDBJ whole genome shotgun (WGS) entry which is preliminary data.</text>
</comment>
<accession>A0AAW1XNZ8</accession>
<organism evidence="1 2">
    <name type="scientific">Rubus argutus</name>
    <name type="common">Southern blackberry</name>
    <dbReference type="NCBI Taxonomy" id="59490"/>
    <lineage>
        <taxon>Eukaryota</taxon>
        <taxon>Viridiplantae</taxon>
        <taxon>Streptophyta</taxon>
        <taxon>Embryophyta</taxon>
        <taxon>Tracheophyta</taxon>
        <taxon>Spermatophyta</taxon>
        <taxon>Magnoliopsida</taxon>
        <taxon>eudicotyledons</taxon>
        <taxon>Gunneridae</taxon>
        <taxon>Pentapetalae</taxon>
        <taxon>rosids</taxon>
        <taxon>fabids</taxon>
        <taxon>Rosales</taxon>
        <taxon>Rosaceae</taxon>
        <taxon>Rosoideae</taxon>
        <taxon>Rosoideae incertae sedis</taxon>
        <taxon>Rubus</taxon>
    </lineage>
</organism>
<dbReference type="PANTHER" id="PTHR31973">
    <property type="entry name" value="POLYPROTEIN, PUTATIVE-RELATED"/>
    <property type="match status" value="1"/>
</dbReference>
<sequence length="222" mass="25720">MPQGFKVVYIEEQYALLRSYGEELKRRNPSSTVKIKIELRGEDPIFQRMYICYAALREGFLLGCRHVIGLDGCFLKGPYKDQILSVVGIDANNGMFPIAFAIIRGREPRYMDLVFGVFFEHRHCVRHLHNNFKNAGHNGIILKNSMWSAARATTIPWYEAEMEKMLDISTYAYDWFNHKPPINWSRSHFKVDPKCDIILNNLCESFNAAILELRDKPVLTNA</sequence>
<dbReference type="Proteomes" id="UP001457282">
    <property type="component" value="Unassembled WGS sequence"/>
</dbReference>
<name>A0AAW1XNZ8_RUBAR</name>
<evidence type="ECO:0008006" key="3">
    <source>
        <dbReference type="Google" id="ProtNLM"/>
    </source>
</evidence>
<dbReference type="EMBL" id="JBEDUW010000003">
    <property type="protein sequence ID" value="KAK9938089.1"/>
    <property type="molecule type" value="Genomic_DNA"/>
</dbReference>
<protein>
    <recommendedName>
        <fullName evidence="3">MULE transposase domain-containing protein</fullName>
    </recommendedName>
</protein>
<keyword evidence="2" id="KW-1185">Reference proteome</keyword>
<gene>
    <name evidence="1" type="ORF">M0R45_014848</name>
</gene>
<proteinExistence type="predicted"/>
<evidence type="ECO:0000313" key="2">
    <source>
        <dbReference type="Proteomes" id="UP001457282"/>
    </source>
</evidence>
<dbReference type="PANTHER" id="PTHR31973:SF199">
    <property type="entry name" value="SWIM-TYPE DOMAIN-CONTAINING PROTEIN"/>
    <property type="match status" value="1"/>
</dbReference>
<evidence type="ECO:0000313" key="1">
    <source>
        <dbReference type="EMBL" id="KAK9938089.1"/>
    </source>
</evidence>
<reference evidence="1 2" key="1">
    <citation type="journal article" date="2023" name="G3 (Bethesda)">
        <title>A chromosome-length genome assembly and annotation of blackberry (Rubus argutus, cv. 'Hillquist').</title>
        <authorList>
            <person name="Bruna T."/>
            <person name="Aryal R."/>
            <person name="Dudchenko O."/>
            <person name="Sargent D.J."/>
            <person name="Mead D."/>
            <person name="Buti M."/>
            <person name="Cavallini A."/>
            <person name="Hytonen T."/>
            <person name="Andres J."/>
            <person name="Pham M."/>
            <person name="Weisz D."/>
            <person name="Mascagni F."/>
            <person name="Usai G."/>
            <person name="Natali L."/>
            <person name="Bassil N."/>
            <person name="Fernandez G.E."/>
            <person name="Lomsadze A."/>
            <person name="Armour M."/>
            <person name="Olukolu B."/>
            <person name="Poorten T."/>
            <person name="Britton C."/>
            <person name="Davik J."/>
            <person name="Ashrafi H."/>
            <person name="Aiden E.L."/>
            <person name="Borodovsky M."/>
            <person name="Worthington M."/>
        </authorList>
    </citation>
    <scope>NUCLEOTIDE SEQUENCE [LARGE SCALE GENOMIC DNA]</scope>
    <source>
        <strain evidence="1">PI 553951</strain>
    </source>
</reference>
<dbReference type="AlphaFoldDB" id="A0AAW1XNZ8"/>